<feature type="compositionally biased region" description="Polar residues" evidence="1">
    <location>
        <begin position="156"/>
        <end position="171"/>
    </location>
</feature>
<dbReference type="AlphaFoldDB" id="A0A2K9LGH5"/>
<evidence type="ECO:0000313" key="2">
    <source>
        <dbReference type="EMBL" id="AUM11486.1"/>
    </source>
</evidence>
<proteinExistence type="predicted"/>
<keyword evidence="3" id="KW-1185">Reference proteome</keyword>
<protein>
    <submittedName>
        <fullName evidence="2">Uncharacterized protein</fullName>
    </submittedName>
</protein>
<organism evidence="2 3">
    <name type="scientific">Ketobacter alkanivorans</name>
    <dbReference type="NCBI Taxonomy" id="1917421"/>
    <lineage>
        <taxon>Bacteria</taxon>
        <taxon>Pseudomonadati</taxon>
        <taxon>Pseudomonadota</taxon>
        <taxon>Gammaproteobacteria</taxon>
        <taxon>Pseudomonadales</taxon>
        <taxon>Ketobacteraceae</taxon>
        <taxon>Ketobacter</taxon>
    </lineage>
</organism>
<dbReference type="KEGG" id="kak:Kalk_03185"/>
<dbReference type="Proteomes" id="UP000235116">
    <property type="component" value="Chromosome"/>
</dbReference>
<name>A0A2K9LGH5_9GAMM</name>
<sequence length="532" mass="60253">MSNKEQSSQSVTDVRTIEEFIELALGFTRDRLAELGVSDEALLDPEGSIDQQVATLRCIFLEAERSCLPFNAYEDRFWRVMRARLQPVVLAYLTHEKFVQTLDIEARELRPDTLMNVYKDRLNNSDRFRSFFFDLDKRLKQEAMTLFASESGAESGDQQASRSTEYDANSSKAQIERNILASLEKQLQDLEKKYNQQEKTLKKAQEDSFGLKSSLDDRDERIAVLKREKSALEEQNAQLRLASDANQRKGHYEGEREVNVSDQEDPLGSMVLDSDQESLLMKIESLERELTSTSDAAYNAFMANSDLGIVVLFMLTSFRCISHEQLGAELVRSVTTFGLKPIVGIKKANSYVFFPETGASESLKSQLHSKISSGKTVESPHLMLFEDSCCILIENPPKEDAERYARLKDNLGTLMRGVQARYEGIMAESAALRQKSQVDALIIRSNEVFRTFEQNLEKKKGKTSQIINMLGQEMRKSLGIAPGDPNSIRLNMDLKKLEDSLAKVYVQSELIDPAFRKNISKVAASLLNKNKQ</sequence>
<feature type="compositionally biased region" description="Basic and acidic residues" evidence="1">
    <location>
        <begin position="246"/>
        <end position="259"/>
    </location>
</feature>
<dbReference type="EMBL" id="CP022684">
    <property type="protein sequence ID" value="AUM11486.1"/>
    <property type="molecule type" value="Genomic_DNA"/>
</dbReference>
<dbReference type="RefSeq" id="WP_101892826.1">
    <property type="nucleotide sequence ID" value="NZ_CP022684.1"/>
</dbReference>
<feature type="region of interest" description="Disordered" evidence="1">
    <location>
        <begin position="240"/>
        <end position="259"/>
    </location>
</feature>
<evidence type="ECO:0000313" key="3">
    <source>
        <dbReference type="Proteomes" id="UP000235116"/>
    </source>
</evidence>
<accession>A0A2K9LGH5</accession>
<gene>
    <name evidence="2" type="ORF">Kalk_03185</name>
</gene>
<dbReference type="OrthoDB" id="5696993at2"/>
<reference evidence="3" key="1">
    <citation type="submission" date="2017-08" db="EMBL/GenBank/DDBJ databases">
        <title>Direct submision.</title>
        <authorList>
            <person name="Kim S.-J."/>
            <person name="Rhee S.-K."/>
        </authorList>
    </citation>
    <scope>NUCLEOTIDE SEQUENCE [LARGE SCALE GENOMIC DNA]</scope>
    <source>
        <strain evidence="3">GI5</strain>
    </source>
</reference>
<feature type="region of interest" description="Disordered" evidence="1">
    <location>
        <begin position="150"/>
        <end position="171"/>
    </location>
</feature>
<evidence type="ECO:0000256" key="1">
    <source>
        <dbReference type="SAM" id="MobiDB-lite"/>
    </source>
</evidence>